<name>A0ABV0EZD7_9ENTE</name>
<dbReference type="Gene3D" id="1.10.287.1080">
    <property type="entry name" value="MazG-like"/>
    <property type="match status" value="1"/>
</dbReference>
<comment type="caution">
    <text evidence="1">The sequence shown here is derived from an EMBL/GenBank/DDBJ whole genome shotgun (WGS) entry which is preliminary data.</text>
</comment>
<evidence type="ECO:0000313" key="1">
    <source>
        <dbReference type="EMBL" id="MEO1781164.1"/>
    </source>
</evidence>
<evidence type="ECO:0000313" key="2">
    <source>
        <dbReference type="Proteomes" id="UP001429357"/>
    </source>
</evidence>
<proteinExistence type="predicted"/>
<dbReference type="SUPFAM" id="SSF101386">
    <property type="entry name" value="all-alpha NTP pyrophosphatases"/>
    <property type="match status" value="1"/>
</dbReference>
<dbReference type="EMBL" id="MAEI02000001">
    <property type="protein sequence ID" value="MEO1781164.1"/>
    <property type="molecule type" value="Genomic_DNA"/>
</dbReference>
<reference evidence="1" key="2">
    <citation type="submission" date="2024-02" db="EMBL/GenBank/DDBJ databases">
        <title>The Genome Sequence of Enterococcus diestrammenae JM9A.</title>
        <authorList>
            <person name="Earl A."/>
            <person name="Manson A."/>
            <person name="Gilmore M."/>
            <person name="Sanders J."/>
            <person name="Shea T."/>
            <person name="Howe W."/>
            <person name="Livny J."/>
            <person name="Cuomo C."/>
            <person name="Neafsey D."/>
            <person name="Birren B."/>
        </authorList>
    </citation>
    <scope>NUCLEOTIDE SEQUENCE</scope>
    <source>
        <strain evidence="1">JM9A</strain>
    </source>
</reference>
<reference evidence="1" key="1">
    <citation type="submission" date="2016-06" db="EMBL/GenBank/DDBJ databases">
        <authorList>
            <person name="Van Tyne D."/>
        </authorList>
    </citation>
    <scope>NUCLEOTIDE SEQUENCE</scope>
    <source>
        <strain evidence="1">JM9A</strain>
    </source>
</reference>
<dbReference type="RefSeq" id="WP_337248097.1">
    <property type="nucleotide sequence ID" value="NZ_MAEI02000001.1"/>
</dbReference>
<evidence type="ECO:0008006" key="3">
    <source>
        <dbReference type="Google" id="ProtNLM"/>
    </source>
</evidence>
<sequence>MTDIYFQSGKDPVMTDFTMSQLQSYLRQKYPHLENGSGLFMKLVEELGETAEVLNLLAGRKNPNGTAVYDAAGRPVAIDPTQITKNSTETQQLKSQLARELADLIHYTVAIAAVEGLDLTATILEKDRSASLRYQQQPDLVTFLENNSLESKDHQDDA</sequence>
<accession>A0ABV0EZD7</accession>
<gene>
    <name evidence="1" type="ORF">BAU18_000743</name>
</gene>
<keyword evidence="2" id="KW-1185">Reference proteome</keyword>
<dbReference type="Proteomes" id="UP001429357">
    <property type="component" value="Unassembled WGS sequence"/>
</dbReference>
<organism evidence="1 2">
    <name type="scientific">Enterococcus diestrammenae</name>
    <dbReference type="NCBI Taxonomy" id="1155073"/>
    <lineage>
        <taxon>Bacteria</taxon>
        <taxon>Bacillati</taxon>
        <taxon>Bacillota</taxon>
        <taxon>Bacilli</taxon>
        <taxon>Lactobacillales</taxon>
        <taxon>Enterococcaceae</taxon>
        <taxon>Enterococcus</taxon>
    </lineage>
</organism>
<protein>
    <recommendedName>
        <fullName evidence="3">MazG nucleotide pyrophosphohydrolase domain protein</fullName>
    </recommendedName>
</protein>